<organism evidence="6 7">
    <name type="scientific">Neotabrizicola shimadae</name>
    <dbReference type="NCBI Taxonomy" id="2807096"/>
    <lineage>
        <taxon>Bacteria</taxon>
        <taxon>Pseudomonadati</taxon>
        <taxon>Pseudomonadota</taxon>
        <taxon>Alphaproteobacteria</taxon>
        <taxon>Rhodobacterales</taxon>
        <taxon>Paracoccaceae</taxon>
        <taxon>Neotabrizicola</taxon>
    </lineage>
</organism>
<evidence type="ECO:0000256" key="3">
    <source>
        <dbReference type="ARBA" id="ARBA00023139"/>
    </source>
</evidence>
<evidence type="ECO:0000256" key="1">
    <source>
        <dbReference type="ARBA" id="ARBA00022729"/>
    </source>
</evidence>
<dbReference type="Pfam" id="PF09864">
    <property type="entry name" value="MliC"/>
    <property type="match status" value="1"/>
</dbReference>
<dbReference type="Proteomes" id="UP000826300">
    <property type="component" value="Chromosome"/>
</dbReference>
<keyword evidence="3" id="KW-0564">Palmitate</keyword>
<gene>
    <name evidence="6" type="ORF">JO391_04450</name>
</gene>
<dbReference type="AlphaFoldDB" id="A0A8G0ZST6"/>
<evidence type="ECO:0000313" key="7">
    <source>
        <dbReference type="Proteomes" id="UP000826300"/>
    </source>
</evidence>
<evidence type="ECO:0000256" key="2">
    <source>
        <dbReference type="ARBA" id="ARBA00023136"/>
    </source>
</evidence>
<dbReference type="SUPFAM" id="SSF141488">
    <property type="entry name" value="YdhA-like"/>
    <property type="match status" value="1"/>
</dbReference>
<keyword evidence="1" id="KW-0732">Signal</keyword>
<dbReference type="InterPro" id="IPR018660">
    <property type="entry name" value="MliC"/>
</dbReference>
<name>A0A8G0ZST6_9RHOB</name>
<keyword evidence="2" id="KW-0472">Membrane</keyword>
<feature type="domain" description="C-type lysozyme inhibitor" evidence="5">
    <location>
        <begin position="30"/>
        <end position="97"/>
    </location>
</feature>
<accession>A0A8G0ZST6</accession>
<dbReference type="EMBL" id="CP069370">
    <property type="protein sequence ID" value="QYZ70771.1"/>
    <property type="molecule type" value="Genomic_DNA"/>
</dbReference>
<evidence type="ECO:0000313" key="6">
    <source>
        <dbReference type="EMBL" id="QYZ70771.1"/>
    </source>
</evidence>
<dbReference type="KEGG" id="nsm:JO391_04450"/>
<proteinExistence type="predicted"/>
<sequence>MNRAVVLLLLLAGCVPPPGEIMVPDGTVTYTCAGGEQLVVRYDTRADPPSAMINRDGPETLLLDPNTPGLRYSWPSDGSYHIWDTDGKTGTLSYRDGERGVVDVVLAGCRA</sequence>
<dbReference type="Gene3D" id="2.40.128.200">
    <property type="match status" value="1"/>
</dbReference>
<protein>
    <submittedName>
        <fullName evidence="6">MliC family protein</fullName>
    </submittedName>
</protein>
<evidence type="ECO:0000256" key="4">
    <source>
        <dbReference type="ARBA" id="ARBA00023288"/>
    </source>
</evidence>
<evidence type="ECO:0000259" key="5">
    <source>
        <dbReference type="Pfam" id="PF09864"/>
    </source>
</evidence>
<keyword evidence="4" id="KW-0449">Lipoprotein</keyword>
<dbReference type="InterPro" id="IPR036328">
    <property type="entry name" value="MliC_sf"/>
</dbReference>
<keyword evidence="7" id="KW-1185">Reference proteome</keyword>
<dbReference type="RefSeq" id="WP_220662988.1">
    <property type="nucleotide sequence ID" value="NZ_CP069370.1"/>
</dbReference>
<reference evidence="6" key="1">
    <citation type="submission" date="2021-02" db="EMBL/GenBank/DDBJ databases">
        <title>Rhodobacter shimadae sp. nov., an aerobic anoxygenic phototrophic bacterium isolated from a hot spring.</title>
        <authorList>
            <person name="Muramatsu S."/>
            <person name="Haruta S."/>
            <person name="Hirose S."/>
            <person name="Hanada S."/>
        </authorList>
    </citation>
    <scope>NUCLEOTIDE SEQUENCE</scope>
    <source>
        <strain evidence="6">N10</strain>
    </source>
</reference>